<dbReference type="Gene3D" id="3.90.25.10">
    <property type="entry name" value="UDP-galactose 4-epimerase, domain 1"/>
    <property type="match status" value="1"/>
</dbReference>
<dbReference type="InterPro" id="IPR045312">
    <property type="entry name" value="PCBER-like"/>
</dbReference>
<feature type="domain" description="NmrA-like" evidence="3">
    <location>
        <begin position="4"/>
        <end position="241"/>
    </location>
</feature>
<reference evidence="4" key="1">
    <citation type="submission" date="2023-06" db="EMBL/GenBank/DDBJ databases">
        <title>Genome-scale phylogeny and comparative genomics of the fungal order Sordariales.</title>
        <authorList>
            <consortium name="Lawrence Berkeley National Laboratory"/>
            <person name="Hensen N."/>
            <person name="Bonometti L."/>
            <person name="Westerberg I."/>
            <person name="Brannstrom I.O."/>
            <person name="Guillou S."/>
            <person name="Cros-Aarteil S."/>
            <person name="Calhoun S."/>
            <person name="Haridas S."/>
            <person name="Kuo A."/>
            <person name="Mondo S."/>
            <person name="Pangilinan J."/>
            <person name="Riley R."/>
            <person name="Labutti K."/>
            <person name="Andreopoulos B."/>
            <person name="Lipzen A."/>
            <person name="Chen C."/>
            <person name="Yanf M."/>
            <person name="Daum C."/>
            <person name="Ng V."/>
            <person name="Clum A."/>
            <person name="Steindorff A."/>
            <person name="Ohm R."/>
            <person name="Martin F."/>
            <person name="Silar P."/>
            <person name="Natvig D."/>
            <person name="Lalanne C."/>
            <person name="Gautier V."/>
            <person name="Ament-Velasquez S.L."/>
            <person name="Kruys A."/>
            <person name="Hutchinson M.I."/>
            <person name="Powell A.J."/>
            <person name="Barry K."/>
            <person name="Miller A.N."/>
            <person name="Grigoriev I.V."/>
            <person name="Debuchy R."/>
            <person name="Gladieux P."/>
            <person name="Thoren M.H."/>
            <person name="Johannesson H."/>
        </authorList>
    </citation>
    <scope>NUCLEOTIDE SEQUENCE</scope>
    <source>
        <strain evidence="4">SMH2532-1</strain>
    </source>
</reference>
<dbReference type="PANTHER" id="PTHR47706:SF9">
    <property type="entry name" value="NMRA-LIKE DOMAIN-CONTAINING PROTEIN-RELATED"/>
    <property type="match status" value="1"/>
</dbReference>
<dbReference type="CDD" id="cd05259">
    <property type="entry name" value="PCBER_SDR_a"/>
    <property type="match status" value="1"/>
</dbReference>
<dbReference type="PANTHER" id="PTHR47706">
    <property type="entry name" value="NMRA-LIKE FAMILY PROTEIN"/>
    <property type="match status" value="1"/>
</dbReference>
<evidence type="ECO:0000313" key="4">
    <source>
        <dbReference type="EMBL" id="KAK0648023.1"/>
    </source>
</evidence>
<dbReference type="AlphaFoldDB" id="A0AA40CSQ8"/>
<evidence type="ECO:0000256" key="2">
    <source>
        <dbReference type="ARBA" id="ARBA00023002"/>
    </source>
</evidence>
<sequence length="313" mass="34313">MPVKSIALVGGNGSLGSVILTALLAAKPPHGGPFTVTVLQRESSFFPAPPGANRIRIPDSFPLDALTAAVQNHDAVIAAFPLRDVSVHLRIAEAAFAAGVKRVIPADYGSVDSRSEYARELVPLFGKKAQVRELLRELSTKRNDFGWTSLVVGHFFDWGLGNGFLHFWPDEKRAEILGTGNERSSLSTLSRVAESVVKILGAEDAVYEKDMKGRVLMVQSFCVSQMEVLRVLEKVTGEKWKVEWRDREEFIKTHKARADAGDKASIEDLVFALGVVDGNWEEKEDFAMGLLGFENEDLETEVRKALGVAGFTS</sequence>
<proteinExistence type="predicted"/>
<name>A0AA40CSQ8_9PEZI</name>
<dbReference type="InterPro" id="IPR036291">
    <property type="entry name" value="NAD(P)-bd_dom_sf"/>
</dbReference>
<dbReference type="SUPFAM" id="SSF51735">
    <property type="entry name" value="NAD(P)-binding Rossmann-fold domains"/>
    <property type="match status" value="1"/>
</dbReference>
<evidence type="ECO:0000259" key="3">
    <source>
        <dbReference type="Pfam" id="PF05368"/>
    </source>
</evidence>
<organism evidence="4 5">
    <name type="scientific">Cercophora newfieldiana</name>
    <dbReference type="NCBI Taxonomy" id="92897"/>
    <lineage>
        <taxon>Eukaryota</taxon>
        <taxon>Fungi</taxon>
        <taxon>Dikarya</taxon>
        <taxon>Ascomycota</taxon>
        <taxon>Pezizomycotina</taxon>
        <taxon>Sordariomycetes</taxon>
        <taxon>Sordariomycetidae</taxon>
        <taxon>Sordariales</taxon>
        <taxon>Lasiosphaeriaceae</taxon>
        <taxon>Cercophora</taxon>
    </lineage>
</organism>
<keyword evidence="1" id="KW-0521">NADP</keyword>
<dbReference type="InterPro" id="IPR008030">
    <property type="entry name" value="NmrA-like"/>
</dbReference>
<dbReference type="Pfam" id="PF05368">
    <property type="entry name" value="NmrA"/>
    <property type="match status" value="1"/>
</dbReference>
<protein>
    <submittedName>
        <fullName evidence="4">NmrA-like family protein</fullName>
    </submittedName>
</protein>
<dbReference type="Proteomes" id="UP001174936">
    <property type="component" value="Unassembled WGS sequence"/>
</dbReference>
<dbReference type="InterPro" id="IPR051609">
    <property type="entry name" value="NmrA/Isoflavone_reductase-like"/>
</dbReference>
<dbReference type="GO" id="GO:0016491">
    <property type="term" value="F:oxidoreductase activity"/>
    <property type="evidence" value="ECO:0007669"/>
    <property type="project" value="UniProtKB-KW"/>
</dbReference>
<dbReference type="Gene3D" id="3.40.50.720">
    <property type="entry name" value="NAD(P)-binding Rossmann-like Domain"/>
    <property type="match status" value="1"/>
</dbReference>
<dbReference type="EMBL" id="JAULSV010000003">
    <property type="protein sequence ID" value="KAK0648023.1"/>
    <property type="molecule type" value="Genomic_DNA"/>
</dbReference>
<accession>A0AA40CSQ8</accession>
<keyword evidence="2" id="KW-0560">Oxidoreductase</keyword>
<keyword evidence="5" id="KW-1185">Reference proteome</keyword>
<gene>
    <name evidence="4" type="ORF">B0T16DRAFT_325165</name>
</gene>
<evidence type="ECO:0000256" key="1">
    <source>
        <dbReference type="ARBA" id="ARBA00022857"/>
    </source>
</evidence>
<comment type="caution">
    <text evidence="4">The sequence shown here is derived from an EMBL/GenBank/DDBJ whole genome shotgun (WGS) entry which is preliminary data.</text>
</comment>
<evidence type="ECO:0000313" key="5">
    <source>
        <dbReference type="Proteomes" id="UP001174936"/>
    </source>
</evidence>